<accession>A0A670JUM1</accession>
<proteinExistence type="predicted"/>
<sequence length="112" mass="12261">GMSHGGPYGLQTKTSWRSRATRRLGWPQPEPGLFRLWPRSGSGQRVTQKVNRARQLENAPPSPSCSHCLASTDAPVLFFHPRPNTVSPKLGSPAVFVLQLPSSLASRTSGWE</sequence>
<organism evidence="1 2">
    <name type="scientific">Podarcis muralis</name>
    <name type="common">Wall lizard</name>
    <name type="synonym">Lacerta muralis</name>
    <dbReference type="NCBI Taxonomy" id="64176"/>
    <lineage>
        <taxon>Eukaryota</taxon>
        <taxon>Metazoa</taxon>
        <taxon>Chordata</taxon>
        <taxon>Craniata</taxon>
        <taxon>Vertebrata</taxon>
        <taxon>Euteleostomi</taxon>
        <taxon>Lepidosauria</taxon>
        <taxon>Squamata</taxon>
        <taxon>Bifurcata</taxon>
        <taxon>Unidentata</taxon>
        <taxon>Episquamata</taxon>
        <taxon>Laterata</taxon>
        <taxon>Lacertibaenia</taxon>
        <taxon>Lacertidae</taxon>
        <taxon>Podarcis</taxon>
    </lineage>
</organism>
<evidence type="ECO:0000313" key="2">
    <source>
        <dbReference type="Proteomes" id="UP000472272"/>
    </source>
</evidence>
<name>A0A670JUM1_PODMU</name>
<keyword evidence="2" id="KW-1185">Reference proteome</keyword>
<evidence type="ECO:0000313" key="1">
    <source>
        <dbReference type="Ensembl" id="ENSPMRP00000026557.1"/>
    </source>
</evidence>
<reference evidence="1" key="2">
    <citation type="submission" date="2025-08" db="UniProtKB">
        <authorList>
            <consortium name="Ensembl"/>
        </authorList>
    </citation>
    <scope>IDENTIFICATION</scope>
</reference>
<dbReference type="AlphaFoldDB" id="A0A670JUM1"/>
<dbReference type="Proteomes" id="UP000472272">
    <property type="component" value="Chromosome 7"/>
</dbReference>
<reference evidence="1" key="3">
    <citation type="submission" date="2025-09" db="UniProtKB">
        <authorList>
            <consortium name="Ensembl"/>
        </authorList>
    </citation>
    <scope>IDENTIFICATION</scope>
</reference>
<reference evidence="1 2" key="1">
    <citation type="journal article" date="2019" name="Proc. Natl. Acad. Sci. U.S.A.">
        <title>Regulatory changes in pterin and carotenoid genes underlie balanced color polymorphisms in the wall lizard.</title>
        <authorList>
            <person name="Andrade P."/>
            <person name="Pinho C."/>
            <person name="Perez I de Lanuza G."/>
            <person name="Afonso S."/>
            <person name="Brejcha J."/>
            <person name="Rubin C.J."/>
            <person name="Wallerman O."/>
            <person name="Pereira P."/>
            <person name="Sabatino S.J."/>
            <person name="Bellati A."/>
            <person name="Pellitteri-Rosa D."/>
            <person name="Bosakova Z."/>
            <person name="Bunikis I."/>
            <person name="Carretero M.A."/>
            <person name="Feiner N."/>
            <person name="Marsik P."/>
            <person name="Pauperio F."/>
            <person name="Salvi D."/>
            <person name="Soler L."/>
            <person name="While G.M."/>
            <person name="Uller T."/>
            <person name="Font E."/>
            <person name="Andersson L."/>
            <person name="Carneiro M."/>
        </authorList>
    </citation>
    <scope>NUCLEOTIDE SEQUENCE</scope>
</reference>
<protein>
    <submittedName>
        <fullName evidence="1">Uncharacterized protein</fullName>
    </submittedName>
</protein>
<dbReference type="Ensembl" id="ENSPMRT00000028172.1">
    <property type="protein sequence ID" value="ENSPMRP00000026557.1"/>
    <property type="gene ID" value="ENSPMRG00000017168.1"/>
</dbReference>